<protein>
    <submittedName>
        <fullName evidence="2">Uncharacterized protein</fullName>
    </submittedName>
</protein>
<dbReference type="Proteomes" id="UP000008311">
    <property type="component" value="Unassembled WGS sequence"/>
</dbReference>
<feature type="region of interest" description="Disordered" evidence="1">
    <location>
        <begin position="126"/>
        <end position="216"/>
    </location>
</feature>
<evidence type="ECO:0000256" key="1">
    <source>
        <dbReference type="SAM" id="MobiDB-lite"/>
    </source>
</evidence>
<keyword evidence="3" id="KW-1185">Reference proteome</keyword>
<feature type="compositionally biased region" description="Low complexity" evidence="1">
    <location>
        <begin position="193"/>
        <end position="210"/>
    </location>
</feature>
<dbReference type="InParanoid" id="B9TH37"/>
<evidence type="ECO:0000313" key="2">
    <source>
        <dbReference type="EMBL" id="EEF24828.1"/>
    </source>
</evidence>
<proteinExistence type="predicted"/>
<dbReference type="EMBL" id="EQ981187">
    <property type="protein sequence ID" value="EEF24828.1"/>
    <property type="molecule type" value="Genomic_DNA"/>
</dbReference>
<dbReference type="AlphaFoldDB" id="B9TH37"/>
<sequence length="298" mass="32087">MTIDGGRLVPAGPFDAERLNSYRRGTIVYVRFTEEKDRVLVRKWFAVLGLVLKQCQTPWKNKDEAHEAIKLALGIVNLTKTVGGDFMQYPKSLTDLEDPELQEALDQMIELLSRMTGVDVATLKKETAHVDEEPHDPSTGEILDGEVIPPETTESGAPQPEDADAPPPASAEEAGHPDPVSSPNSEASIPVEAADGAGDPPSSPSGSPDAPETEREILIRFARDVLPMAADTTISPSAAKAVEKEWAAQIKELSEDGIAKARTISESMRLISNSPAKLGGVLERYARELDTTVEELGG</sequence>
<reference evidence="3" key="1">
    <citation type="journal article" date="2010" name="Nat. Biotechnol.">
        <title>Draft genome sequence of the oilseed species Ricinus communis.</title>
        <authorList>
            <person name="Chan A.P."/>
            <person name="Crabtree J."/>
            <person name="Zhao Q."/>
            <person name="Lorenzi H."/>
            <person name="Orvis J."/>
            <person name="Puiu D."/>
            <person name="Melake-Berhan A."/>
            <person name="Jones K.M."/>
            <person name="Redman J."/>
            <person name="Chen G."/>
            <person name="Cahoon E.B."/>
            <person name="Gedil M."/>
            <person name="Stanke M."/>
            <person name="Haas B.J."/>
            <person name="Wortman J.R."/>
            <person name="Fraser-Liggett C.M."/>
            <person name="Ravel J."/>
            <person name="Rabinowicz P.D."/>
        </authorList>
    </citation>
    <scope>NUCLEOTIDE SEQUENCE [LARGE SCALE GENOMIC DNA]</scope>
    <source>
        <strain evidence="3">cv. Hale</strain>
    </source>
</reference>
<evidence type="ECO:0000313" key="3">
    <source>
        <dbReference type="Proteomes" id="UP000008311"/>
    </source>
</evidence>
<accession>B9TH37</accession>
<name>B9TH37_RICCO</name>
<feature type="compositionally biased region" description="Basic and acidic residues" evidence="1">
    <location>
        <begin position="126"/>
        <end position="138"/>
    </location>
</feature>
<gene>
    <name evidence="2" type="ORF">RCOM_1779220</name>
</gene>
<organism evidence="2 3">
    <name type="scientific">Ricinus communis</name>
    <name type="common">Castor bean</name>
    <dbReference type="NCBI Taxonomy" id="3988"/>
    <lineage>
        <taxon>Eukaryota</taxon>
        <taxon>Viridiplantae</taxon>
        <taxon>Streptophyta</taxon>
        <taxon>Embryophyta</taxon>
        <taxon>Tracheophyta</taxon>
        <taxon>Spermatophyta</taxon>
        <taxon>Magnoliopsida</taxon>
        <taxon>eudicotyledons</taxon>
        <taxon>Gunneridae</taxon>
        <taxon>Pentapetalae</taxon>
        <taxon>rosids</taxon>
        <taxon>fabids</taxon>
        <taxon>Malpighiales</taxon>
        <taxon>Euphorbiaceae</taxon>
        <taxon>Acalyphoideae</taxon>
        <taxon>Acalypheae</taxon>
        <taxon>Ricinus</taxon>
    </lineage>
</organism>